<sequence length="245" mass="28522">MKLEDQEQWNIERVKSLYREMSKNYDDDVSIESYPSPYIIGSWIIKELKNCTFDTKKKVVKILDVGCGTGVSSTPFFSSEDFLFEVTGIDATEEMLEIAKNKPFKMLKQVDLNTDFFEDQVEIFDAAVCVGVLDFIQNLPKLFFKINKLLKKGKDKKPLFGLTSPILLNENNIKFMKNFTDCKKKEENVACDDTVFNYFKQYEKNLTNLFIKTNFKLLKVDLIFGYKDSVSLRNIFYWGLLLEAN</sequence>
<dbReference type="AlphaFoldDB" id="A0AAD5U7L6"/>
<comment type="caution">
    <text evidence="2">The sequence shown here is derived from an EMBL/GenBank/DDBJ whole genome shotgun (WGS) entry which is preliminary data.</text>
</comment>
<evidence type="ECO:0000313" key="2">
    <source>
        <dbReference type="EMBL" id="KAJ3227583.1"/>
    </source>
</evidence>
<dbReference type="InterPro" id="IPR029063">
    <property type="entry name" value="SAM-dependent_MTases_sf"/>
</dbReference>
<dbReference type="CDD" id="cd02440">
    <property type="entry name" value="AdoMet_MTases"/>
    <property type="match status" value="1"/>
</dbReference>
<dbReference type="GO" id="GO:0005739">
    <property type="term" value="C:mitochondrion"/>
    <property type="evidence" value="ECO:0007669"/>
    <property type="project" value="TreeGrafter"/>
</dbReference>
<evidence type="ECO:0000313" key="3">
    <source>
        <dbReference type="Proteomes" id="UP001211065"/>
    </source>
</evidence>
<proteinExistence type="predicted"/>
<feature type="domain" description="Methyltransferase" evidence="1">
    <location>
        <begin position="57"/>
        <end position="154"/>
    </location>
</feature>
<dbReference type="Pfam" id="PF13847">
    <property type="entry name" value="Methyltransf_31"/>
    <property type="match status" value="1"/>
</dbReference>
<accession>A0AAD5U7L6</accession>
<dbReference type="PANTHER" id="PTHR43464">
    <property type="entry name" value="METHYLTRANSFERASE"/>
    <property type="match status" value="1"/>
</dbReference>
<protein>
    <recommendedName>
        <fullName evidence="1">Methyltransferase domain-containing protein</fullName>
    </recommendedName>
</protein>
<evidence type="ECO:0000259" key="1">
    <source>
        <dbReference type="Pfam" id="PF13847"/>
    </source>
</evidence>
<name>A0AAD5U7L6_9FUNG</name>
<dbReference type="InterPro" id="IPR025714">
    <property type="entry name" value="Methyltranfer_dom"/>
</dbReference>
<dbReference type="EMBL" id="JADGJW010000014">
    <property type="protein sequence ID" value="KAJ3227583.1"/>
    <property type="molecule type" value="Genomic_DNA"/>
</dbReference>
<dbReference type="SUPFAM" id="SSF53335">
    <property type="entry name" value="S-adenosyl-L-methionine-dependent methyltransferases"/>
    <property type="match status" value="1"/>
</dbReference>
<dbReference type="PANTHER" id="PTHR43464:SF65">
    <property type="entry name" value="METHYLTRANSFERASE DOMAIN-CONTAINING PROTEIN"/>
    <property type="match status" value="1"/>
</dbReference>
<gene>
    <name evidence="2" type="ORF">HK099_001432</name>
</gene>
<keyword evidence="3" id="KW-1185">Reference proteome</keyword>
<dbReference type="Gene3D" id="3.40.50.150">
    <property type="entry name" value="Vaccinia Virus protein VP39"/>
    <property type="match status" value="1"/>
</dbReference>
<dbReference type="Proteomes" id="UP001211065">
    <property type="component" value="Unassembled WGS sequence"/>
</dbReference>
<organism evidence="2 3">
    <name type="scientific">Clydaea vesicula</name>
    <dbReference type="NCBI Taxonomy" id="447962"/>
    <lineage>
        <taxon>Eukaryota</taxon>
        <taxon>Fungi</taxon>
        <taxon>Fungi incertae sedis</taxon>
        <taxon>Chytridiomycota</taxon>
        <taxon>Chytridiomycota incertae sedis</taxon>
        <taxon>Chytridiomycetes</taxon>
        <taxon>Lobulomycetales</taxon>
        <taxon>Lobulomycetaceae</taxon>
        <taxon>Clydaea</taxon>
    </lineage>
</organism>
<reference evidence="2" key="1">
    <citation type="submission" date="2020-05" db="EMBL/GenBank/DDBJ databases">
        <title>Phylogenomic resolution of chytrid fungi.</title>
        <authorList>
            <person name="Stajich J.E."/>
            <person name="Amses K."/>
            <person name="Simmons R."/>
            <person name="Seto K."/>
            <person name="Myers J."/>
            <person name="Bonds A."/>
            <person name="Quandt C.A."/>
            <person name="Barry K."/>
            <person name="Liu P."/>
            <person name="Grigoriev I."/>
            <person name="Longcore J.E."/>
            <person name="James T.Y."/>
        </authorList>
    </citation>
    <scope>NUCLEOTIDE SEQUENCE</scope>
    <source>
        <strain evidence="2">JEL0476</strain>
    </source>
</reference>
<dbReference type="GO" id="GO:0010420">
    <property type="term" value="F:polyprenyldihydroxybenzoate methyltransferase activity"/>
    <property type="evidence" value="ECO:0007669"/>
    <property type="project" value="TreeGrafter"/>
</dbReference>